<name>A0A934Q5L0_9MICO</name>
<keyword evidence="2" id="KW-1185">Reference proteome</keyword>
<dbReference type="AlphaFoldDB" id="A0A934Q5L0"/>
<organism evidence="1 2">
    <name type="scientific">Leucobacter chromiisoli</name>
    <dbReference type="NCBI Taxonomy" id="2796471"/>
    <lineage>
        <taxon>Bacteria</taxon>
        <taxon>Bacillati</taxon>
        <taxon>Actinomycetota</taxon>
        <taxon>Actinomycetes</taxon>
        <taxon>Micrococcales</taxon>
        <taxon>Microbacteriaceae</taxon>
        <taxon>Leucobacter</taxon>
    </lineage>
</organism>
<evidence type="ECO:0008006" key="3">
    <source>
        <dbReference type="Google" id="ProtNLM"/>
    </source>
</evidence>
<protein>
    <recommendedName>
        <fullName evidence="3">DUF559 domain-containing protein</fullName>
    </recommendedName>
</protein>
<dbReference type="RefSeq" id="WP_200113916.1">
    <property type="nucleotide sequence ID" value="NZ_JAEHOH010000003.1"/>
</dbReference>
<dbReference type="Proteomes" id="UP000608530">
    <property type="component" value="Unassembled WGS sequence"/>
</dbReference>
<proteinExistence type="predicted"/>
<reference evidence="1" key="1">
    <citation type="submission" date="2020-12" db="EMBL/GenBank/DDBJ databases">
        <title>Leucobacter sp. CAS1, isolated from Chromium sludge.</title>
        <authorList>
            <person name="Xu Z."/>
        </authorList>
    </citation>
    <scope>NUCLEOTIDE SEQUENCE</scope>
    <source>
        <strain evidence="1">CSA1</strain>
    </source>
</reference>
<sequence>MFDDAGRLLGCSEIAFPEHLVAHEYEGDRHRTEPAQWNRDIRKYRDYGSAGWEVIRVTSQLLYVRANELREQTFDALRRHGWTPPGYSRGGGEIGDASVRFAVLKRT</sequence>
<evidence type="ECO:0000313" key="2">
    <source>
        <dbReference type="Proteomes" id="UP000608530"/>
    </source>
</evidence>
<gene>
    <name evidence="1" type="ORF">JD276_03390</name>
</gene>
<accession>A0A934Q5L0</accession>
<evidence type="ECO:0000313" key="1">
    <source>
        <dbReference type="EMBL" id="MBK0418073.1"/>
    </source>
</evidence>
<comment type="caution">
    <text evidence="1">The sequence shown here is derived from an EMBL/GenBank/DDBJ whole genome shotgun (WGS) entry which is preliminary data.</text>
</comment>
<dbReference type="EMBL" id="JAEHOH010000003">
    <property type="protein sequence ID" value="MBK0418073.1"/>
    <property type="molecule type" value="Genomic_DNA"/>
</dbReference>